<feature type="domain" description="SIS" evidence="6">
    <location>
        <begin position="26"/>
        <end position="167"/>
    </location>
</feature>
<dbReference type="GO" id="GO:0006487">
    <property type="term" value="P:protein N-linked glycosylation"/>
    <property type="evidence" value="ECO:0007669"/>
    <property type="project" value="TreeGrafter"/>
</dbReference>
<reference evidence="7 8" key="1">
    <citation type="submission" date="2014-08" db="EMBL/GenBank/DDBJ databases">
        <authorList>
            <person name="Hassan Y.I."/>
            <person name="Lepp D."/>
            <person name="Zhou T."/>
        </authorList>
    </citation>
    <scope>NUCLEOTIDE SEQUENCE [LARGE SCALE GENOMIC DNA]</scope>
    <source>
        <strain evidence="7 8">IFO13584</strain>
    </source>
</reference>
<evidence type="ECO:0000256" key="5">
    <source>
        <dbReference type="ARBA" id="ARBA00022962"/>
    </source>
</evidence>
<dbReference type="GO" id="GO:0006047">
    <property type="term" value="P:UDP-N-acetylglucosamine metabolic process"/>
    <property type="evidence" value="ECO:0007669"/>
    <property type="project" value="TreeGrafter"/>
</dbReference>
<dbReference type="GO" id="GO:0006002">
    <property type="term" value="P:fructose 6-phosphate metabolic process"/>
    <property type="evidence" value="ECO:0007669"/>
    <property type="project" value="TreeGrafter"/>
</dbReference>
<name>A0A087M5N1_9HYPH</name>
<dbReference type="EC" id="2.6.1.16" evidence="2"/>
<dbReference type="InterPro" id="IPR001347">
    <property type="entry name" value="SIS_dom"/>
</dbReference>
<comment type="caution">
    <text evidence="7">The sequence shown here is derived from an EMBL/GenBank/DDBJ whole genome shotgun (WGS) entry which is preliminary data.</text>
</comment>
<gene>
    <name evidence="7" type="ORF">JP75_04245</name>
</gene>
<keyword evidence="5" id="KW-0315">Glutamine amidotransferase</keyword>
<proteinExistence type="predicted"/>
<evidence type="ECO:0000313" key="8">
    <source>
        <dbReference type="Proteomes" id="UP000028981"/>
    </source>
</evidence>
<dbReference type="InterPro" id="IPR046348">
    <property type="entry name" value="SIS_dom_sf"/>
</dbReference>
<dbReference type="OrthoDB" id="6622555at2"/>
<dbReference type="SUPFAM" id="SSF53697">
    <property type="entry name" value="SIS domain"/>
    <property type="match status" value="1"/>
</dbReference>
<evidence type="ECO:0000256" key="3">
    <source>
        <dbReference type="ARBA" id="ARBA00016090"/>
    </source>
</evidence>
<dbReference type="RefSeq" id="WP_035079639.1">
    <property type="nucleotide sequence ID" value="NZ_JQGC01000003.1"/>
</dbReference>
<dbReference type="AlphaFoldDB" id="A0A087M5N1"/>
<dbReference type="Proteomes" id="UP000028981">
    <property type="component" value="Unassembled WGS sequence"/>
</dbReference>
<dbReference type="Gene3D" id="3.40.50.10490">
    <property type="entry name" value="Glucose-6-phosphate isomerase like protein, domain 1"/>
    <property type="match status" value="2"/>
</dbReference>
<keyword evidence="4" id="KW-0808">Transferase</keyword>
<dbReference type="EMBL" id="JQGC01000003">
    <property type="protein sequence ID" value="KFL32184.1"/>
    <property type="molecule type" value="Genomic_DNA"/>
</dbReference>
<protein>
    <recommendedName>
        <fullName evidence="3">Glutamine--fructose-6-phosphate aminotransferase [isomerizing]</fullName>
        <ecNumber evidence="2">2.6.1.16</ecNumber>
    </recommendedName>
</protein>
<dbReference type="GO" id="GO:0004360">
    <property type="term" value="F:glutamine-fructose-6-phosphate transaminase (isomerizing) activity"/>
    <property type="evidence" value="ECO:0007669"/>
    <property type="project" value="UniProtKB-EC"/>
</dbReference>
<dbReference type="STRING" id="46914.JP75_04245"/>
<accession>A0A087M5N1</accession>
<evidence type="ECO:0000256" key="1">
    <source>
        <dbReference type="ARBA" id="ARBA00001031"/>
    </source>
</evidence>
<sequence length="334" mass="34743">MVAGYIKLAEARASQADRLEEALPLLAGQIGAAQRSGTLNGPGPIFLGIGASFAAAAAAVWVLRERGIHSWRLNAGEYPLPFPASDHPLIGVSQSGRSSETLAVFRDVPQAQRLAVLNVVPSPIAEIAATTFALGNIPDSYASTIGYTATVATLAMIAEAWNGGTIDASWSALPQAFRAVEAELARRGTALAGLLAHAVSVDYAAAAPSVGSAEVGSLLLREIARISASGFSTRQYLHGAMESAGKTAHVLVGAERELGAAHMLARAGHATLLITPLDVPEETNLAVLRLPDLPPAQRSILEALVMQTLAVEAAHLRGIDPDAFVFFHTDTKVA</sequence>
<organism evidence="7 8">
    <name type="scientific">Devosia riboflavina</name>
    <dbReference type="NCBI Taxonomy" id="46914"/>
    <lineage>
        <taxon>Bacteria</taxon>
        <taxon>Pseudomonadati</taxon>
        <taxon>Pseudomonadota</taxon>
        <taxon>Alphaproteobacteria</taxon>
        <taxon>Hyphomicrobiales</taxon>
        <taxon>Devosiaceae</taxon>
        <taxon>Devosia</taxon>
    </lineage>
</organism>
<keyword evidence="4" id="KW-0032">Aminotransferase</keyword>
<evidence type="ECO:0000313" key="7">
    <source>
        <dbReference type="EMBL" id="KFL32184.1"/>
    </source>
</evidence>
<dbReference type="PANTHER" id="PTHR10937:SF0">
    <property type="entry name" value="GLUTAMINE--FRUCTOSE-6-PHOSPHATE TRANSAMINASE (ISOMERIZING)"/>
    <property type="match status" value="1"/>
</dbReference>
<dbReference type="GO" id="GO:0097367">
    <property type="term" value="F:carbohydrate derivative binding"/>
    <property type="evidence" value="ECO:0007669"/>
    <property type="project" value="InterPro"/>
</dbReference>
<dbReference type="PANTHER" id="PTHR10937">
    <property type="entry name" value="GLUCOSAMINE--FRUCTOSE-6-PHOSPHATE AMINOTRANSFERASE, ISOMERIZING"/>
    <property type="match status" value="1"/>
</dbReference>
<comment type="catalytic activity">
    <reaction evidence="1">
        <text>D-fructose 6-phosphate + L-glutamine = D-glucosamine 6-phosphate + L-glutamate</text>
        <dbReference type="Rhea" id="RHEA:13237"/>
        <dbReference type="ChEBI" id="CHEBI:29985"/>
        <dbReference type="ChEBI" id="CHEBI:58359"/>
        <dbReference type="ChEBI" id="CHEBI:58725"/>
        <dbReference type="ChEBI" id="CHEBI:61527"/>
        <dbReference type="EC" id="2.6.1.16"/>
    </reaction>
</comment>
<evidence type="ECO:0000256" key="2">
    <source>
        <dbReference type="ARBA" id="ARBA00012916"/>
    </source>
</evidence>
<evidence type="ECO:0000259" key="6">
    <source>
        <dbReference type="PROSITE" id="PS51464"/>
    </source>
</evidence>
<keyword evidence="8" id="KW-1185">Reference proteome</keyword>
<evidence type="ECO:0000256" key="4">
    <source>
        <dbReference type="ARBA" id="ARBA00022576"/>
    </source>
</evidence>
<dbReference type="PROSITE" id="PS51464">
    <property type="entry name" value="SIS"/>
    <property type="match status" value="1"/>
</dbReference>